<comment type="caution">
    <text evidence="2">The sequence shown here is derived from an EMBL/GenBank/DDBJ whole genome shotgun (WGS) entry which is preliminary data.</text>
</comment>
<evidence type="ECO:0000313" key="2">
    <source>
        <dbReference type="EMBL" id="REH31158.1"/>
    </source>
</evidence>
<proteinExistence type="predicted"/>
<feature type="compositionally biased region" description="Polar residues" evidence="1">
    <location>
        <begin position="143"/>
        <end position="152"/>
    </location>
</feature>
<evidence type="ECO:0000313" key="3">
    <source>
        <dbReference type="Proteomes" id="UP000256269"/>
    </source>
</evidence>
<reference evidence="2 3" key="1">
    <citation type="submission" date="2018-08" db="EMBL/GenBank/DDBJ databases">
        <title>Genomic Encyclopedia of Archaeal and Bacterial Type Strains, Phase II (KMG-II): from individual species to whole genera.</title>
        <authorList>
            <person name="Goeker M."/>
        </authorList>
    </citation>
    <scope>NUCLEOTIDE SEQUENCE [LARGE SCALE GENOMIC DNA]</scope>
    <source>
        <strain evidence="2 3">DSM 45791</strain>
    </source>
</reference>
<name>A0A3E0GWB2_9PSEU</name>
<dbReference type="EMBL" id="QUNO01000022">
    <property type="protein sequence ID" value="REH31158.1"/>
    <property type="molecule type" value="Genomic_DNA"/>
</dbReference>
<organism evidence="2 3">
    <name type="scientific">Kutzneria buriramensis</name>
    <dbReference type="NCBI Taxonomy" id="1045776"/>
    <lineage>
        <taxon>Bacteria</taxon>
        <taxon>Bacillati</taxon>
        <taxon>Actinomycetota</taxon>
        <taxon>Actinomycetes</taxon>
        <taxon>Pseudonocardiales</taxon>
        <taxon>Pseudonocardiaceae</taxon>
        <taxon>Kutzneria</taxon>
    </lineage>
</organism>
<sequence>MTTAPAFLDTYQRALHEGADPATFEQRMRAQFRAAQLYATRDGGAVQIRVSPGVGGWLCVFTSLESMANVVPESDYFSLLGADMLDNVIPILSAASGDQLAGVMVDLGAEHMLPLPIETLRRWRGEPPPAAQAPPPALAGIPRQQQQDRQPL</sequence>
<dbReference type="RefSeq" id="WP_116180969.1">
    <property type="nucleotide sequence ID" value="NZ_CP144376.1"/>
</dbReference>
<keyword evidence="3" id="KW-1185">Reference proteome</keyword>
<protein>
    <recommendedName>
        <fullName evidence="4">Type III secretion system (T3SS) SseB-like protein</fullName>
    </recommendedName>
</protein>
<feature type="region of interest" description="Disordered" evidence="1">
    <location>
        <begin position="124"/>
        <end position="152"/>
    </location>
</feature>
<dbReference type="AlphaFoldDB" id="A0A3E0GWB2"/>
<dbReference type="Proteomes" id="UP000256269">
    <property type="component" value="Unassembled WGS sequence"/>
</dbReference>
<evidence type="ECO:0000256" key="1">
    <source>
        <dbReference type="SAM" id="MobiDB-lite"/>
    </source>
</evidence>
<dbReference type="OrthoDB" id="3694630at2"/>
<evidence type="ECO:0008006" key="4">
    <source>
        <dbReference type="Google" id="ProtNLM"/>
    </source>
</evidence>
<accession>A0A3E0GWB2</accession>
<gene>
    <name evidence="2" type="ORF">BCF44_122181</name>
</gene>
<feature type="compositionally biased region" description="Pro residues" evidence="1">
    <location>
        <begin position="126"/>
        <end position="137"/>
    </location>
</feature>